<evidence type="ECO:0000313" key="1">
    <source>
        <dbReference type="EMBL" id="KAI6088851.1"/>
    </source>
</evidence>
<reference evidence="1 2" key="1">
    <citation type="journal article" date="2022" name="New Phytol.">
        <title>Ecological generalism drives hyperdiversity of secondary metabolite gene clusters in xylarialean endophytes.</title>
        <authorList>
            <person name="Franco M.E.E."/>
            <person name="Wisecaver J.H."/>
            <person name="Arnold A.E."/>
            <person name="Ju Y.M."/>
            <person name="Slot J.C."/>
            <person name="Ahrendt S."/>
            <person name="Moore L.P."/>
            <person name="Eastman K.E."/>
            <person name="Scott K."/>
            <person name="Konkel Z."/>
            <person name="Mondo S.J."/>
            <person name="Kuo A."/>
            <person name="Hayes R.D."/>
            <person name="Haridas S."/>
            <person name="Andreopoulos B."/>
            <person name="Riley R."/>
            <person name="LaButti K."/>
            <person name="Pangilinan J."/>
            <person name="Lipzen A."/>
            <person name="Amirebrahimi M."/>
            <person name="Yan J."/>
            <person name="Adam C."/>
            <person name="Keymanesh K."/>
            <person name="Ng V."/>
            <person name="Louie K."/>
            <person name="Northen T."/>
            <person name="Drula E."/>
            <person name="Henrissat B."/>
            <person name="Hsieh H.M."/>
            <person name="Youens-Clark K."/>
            <person name="Lutzoni F."/>
            <person name="Miadlikowska J."/>
            <person name="Eastwood D.C."/>
            <person name="Hamelin R.C."/>
            <person name="Grigoriev I.V."/>
            <person name="U'Ren J.M."/>
        </authorList>
    </citation>
    <scope>NUCLEOTIDE SEQUENCE [LARGE SCALE GENOMIC DNA]</scope>
    <source>
        <strain evidence="1 2">ER1909</strain>
    </source>
</reference>
<organism evidence="1 2">
    <name type="scientific">Hypoxylon rubiginosum</name>
    <dbReference type="NCBI Taxonomy" id="110542"/>
    <lineage>
        <taxon>Eukaryota</taxon>
        <taxon>Fungi</taxon>
        <taxon>Dikarya</taxon>
        <taxon>Ascomycota</taxon>
        <taxon>Pezizomycotina</taxon>
        <taxon>Sordariomycetes</taxon>
        <taxon>Xylariomycetidae</taxon>
        <taxon>Xylariales</taxon>
        <taxon>Hypoxylaceae</taxon>
        <taxon>Hypoxylon</taxon>
    </lineage>
</organism>
<keyword evidence="2" id="KW-1185">Reference proteome</keyword>
<name>A0ACC0D8K1_9PEZI</name>
<proteinExistence type="predicted"/>
<gene>
    <name evidence="1" type="ORF">F4821DRAFT_277016</name>
</gene>
<comment type="caution">
    <text evidence="1">The sequence shown here is derived from an EMBL/GenBank/DDBJ whole genome shotgun (WGS) entry which is preliminary data.</text>
</comment>
<dbReference type="EMBL" id="MU394299">
    <property type="protein sequence ID" value="KAI6088851.1"/>
    <property type="molecule type" value="Genomic_DNA"/>
</dbReference>
<dbReference type="Proteomes" id="UP001497680">
    <property type="component" value="Unassembled WGS sequence"/>
</dbReference>
<protein>
    <submittedName>
        <fullName evidence="1">Uncharacterized protein</fullName>
    </submittedName>
</protein>
<evidence type="ECO:0000313" key="2">
    <source>
        <dbReference type="Proteomes" id="UP001497680"/>
    </source>
</evidence>
<sequence length="135" mass="15691">MAYNLTAKGIIRERTAVLLEQRDYGQALEEDTERAKPTMAVPKSALSKLAEGEAFDIPQKPDNGIQIQEDKKPTKWDSEPKKYTGRRKNARVLDMNWKLDTYFVEKGAWIYMDKSNKERVFDWEVFEENHSGATF</sequence>
<accession>A0ACC0D8K1</accession>